<evidence type="ECO:0000313" key="2">
    <source>
        <dbReference type="EMBL" id="WGM01937.1"/>
    </source>
</evidence>
<reference evidence="2" key="1">
    <citation type="submission" date="2023-04" db="EMBL/GenBank/DDBJ databases">
        <title>Genome dynamics across the evolutionary transition to endosymbiosis.</title>
        <authorList>
            <person name="Siozios S."/>
            <person name="Nadal-Jimenez P."/>
            <person name="Azagi T."/>
            <person name="Sprong H."/>
            <person name="Frost C.L."/>
            <person name="Parratt S.R."/>
            <person name="Taylor G."/>
            <person name="Brettell L."/>
            <person name="Lew K.C."/>
            <person name="Croft L."/>
            <person name="King K.C."/>
            <person name="Brockhurst M.A."/>
            <person name="Hypsa V."/>
            <person name="Novakova E."/>
            <person name="Darby A.C."/>
            <person name="Hurst G.D.D."/>
        </authorList>
    </citation>
    <scope>NUCLEOTIDE SEQUENCE</scope>
    <source>
        <strain evidence="2">APv</strain>
    </source>
</reference>
<dbReference type="SUPFAM" id="SSF47413">
    <property type="entry name" value="lambda repressor-like DNA-binding domains"/>
    <property type="match status" value="1"/>
</dbReference>
<dbReference type="Gene3D" id="1.10.260.40">
    <property type="entry name" value="lambda repressor-like DNA-binding domains"/>
    <property type="match status" value="1"/>
</dbReference>
<name>A0AA95GXE4_9GAMM</name>
<gene>
    <name evidence="2" type="ORF">QE210_02055</name>
</gene>
<dbReference type="InterPro" id="IPR010982">
    <property type="entry name" value="Lambda_DNA-bd_dom_sf"/>
</dbReference>
<organism evidence="2 3">
    <name type="scientific">Arsenophonus nasoniae</name>
    <name type="common">son-killer infecting Nasonia vitripennis</name>
    <dbReference type="NCBI Taxonomy" id="638"/>
    <lineage>
        <taxon>Bacteria</taxon>
        <taxon>Pseudomonadati</taxon>
        <taxon>Pseudomonadota</taxon>
        <taxon>Gammaproteobacteria</taxon>
        <taxon>Enterobacterales</taxon>
        <taxon>Morganellaceae</taxon>
        <taxon>Arsenophonus</taxon>
    </lineage>
</organism>
<dbReference type="EMBL" id="CP123504">
    <property type="protein sequence ID" value="WGM01937.1"/>
    <property type="molecule type" value="Genomic_DNA"/>
</dbReference>
<dbReference type="SMART" id="SM00530">
    <property type="entry name" value="HTH_XRE"/>
    <property type="match status" value="1"/>
</dbReference>
<dbReference type="AlphaFoldDB" id="A0AA95GXE4"/>
<evidence type="ECO:0000259" key="1">
    <source>
        <dbReference type="PROSITE" id="PS50943"/>
    </source>
</evidence>
<feature type="domain" description="HTH cro/C1-type" evidence="1">
    <location>
        <begin position="4"/>
        <end position="58"/>
    </location>
</feature>
<evidence type="ECO:0000313" key="3">
    <source>
        <dbReference type="Proteomes" id="UP001177595"/>
    </source>
</evidence>
<dbReference type="RefSeq" id="WP_280625345.1">
    <property type="nucleotide sequence ID" value="NZ_CP123504.1"/>
</dbReference>
<dbReference type="Proteomes" id="UP001177595">
    <property type="component" value="Chromosome"/>
</dbReference>
<dbReference type="GO" id="GO:0003677">
    <property type="term" value="F:DNA binding"/>
    <property type="evidence" value="ECO:0007669"/>
    <property type="project" value="InterPro"/>
</dbReference>
<dbReference type="Pfam" id="PF01381">
    <property type="entry name" value="HTH_3"/>
    <property type="match status" value="1"/>
</dbReference>
<protein>
    <submittedName>
        <fullName evidence="2">Helix-turn-helix domain-containing protein</fullName>
    </submittedName>
</protein>
<proteinExistence type="predicted"/>
<dbReference type="InterPro" id="IPR001387">
    <property type="entry name" value="Cro/C1-type_HTH"/>
</dbReference>
<dbReference type="PROSITE" id="PS50943">
    <property type="entry name" value="HTH_CROC1"/>
    <property type="match status" value="1"/>
</dbReference>
<accession>A0AA95GXE4</accession>
<dbReference type="CDD" id="cd00093">
    <property type="entry name" value="HTH_XRE"/>
    <property type="match status" value="1"/>
</dbReference>
<sequence length="134" mass="15926">MYRISKLLKDKNWSQRELAQKIGVTQQTVQQWISGKSTPKPASLDKLSEVTGYDIDWFYRLPEKDEEISSTENSNRFNPHNTDKRGQQILSLIYELPEKEVVKIMSELKDKTDYYRTLFEELKVKHESKKHQTF</sequence>